<evidence type="ECO:0000313" key="2">
    <source>
        <dbReference type="EMBL" id="GAA0141498.1"/>
    </source>
</evidence>
<name>A0AAV3NUS8_LITER</name>
<feature type="compositionally biased region" description="Basic and acidic residues" evidence="1">
    <location>
        <begin position="88"/>
        <end position="99"/>
    </location>
</feature>
<organism evidence="2 3">
    <name type="scientific">Lithospermum erythrorhizon</name>
    <name type="common">Purple gromwell</name>
    <name type="synonym">Lithospermum officinale var. erythrorhizon</name>
    <dbReference type="NCBI Taxonomy" id="34254"/>
    <lineage>
        <taxon>Eukaryota</taxon>
        <taxon>Viridiplantae</taxon>
        <taxon>Streptophyta</taxon>
        <taxon>Embryophyta</taxon>
        <taxon>Tracheophyta</taxon>
        <taxon>Spermatophyta</taxon>
        <taxon>Magnoliopsida</taxon>
        <taxon>eudicotyledons</taxon>
        <taxon>Gunneridae</taxon>
        <taxon>Pentapetalae</taxon>
        <taxon>asterids</taxon>
        <taxon>lamiids</taxon>
        <taxon>Boraginales</taxon>
        <taxon>Boraginaceae</taxon>
        <taxon>Boraginoideae</taxon>
        <taxon>Lithospermeae</taxon>
        <taxon>Lithospermum</taxon>
    </lineage>
</organism>
<comment type="caution">
    <text evidence="2">The sequence shown here is derived from an EMBL/GenBank/DDBJ whole genome shotgun (WGS) entry which is preliminary data.</text>
</comment>
<keyword evidence="3" id="KW-1185">Reference proteome</keyword>
<dbReference type="EMBL" id="BAABME010000290">
    <property type="protein sequence ID" value="GAA0141498.1"/>
    <property type="molecule type" value="Genomic_DNA"/>
</dbReference>
<dbReference type="AlphaFoldDB" id="A0AAV3NUS8"/>
<protein>
    <submittedName>
        <fullName evidence="2">Uncharacterized protein</fullName>
    </submittedName>
</protein>
<evidence type="ECO:0000256" key="1">
    <source>
        <dbReference type="SAM" id="MobiDB-lite"/>
    </source>
</evidence>
<feature type="compositionally biased region" description="Basic and acidic residues" evidence="1">
    <location>
        <begin position="35"/>
        <end position="61"/>
    </location>
</feature>
<dbReference type="Proteomes" id="UP001454036">
    <property type="component" value="Unassembled WGS sequence"/>
</dbReference>
<gene>
    <name evidence="2" type="ORF">LIER_02630</name>
</gene>
<reference evidence="2 3" key="1">
    <citation type="submission" date="2024-01" db="EMBL/GenBank/DDBJ databases">
        <title>The complete chloroplast genome sequence of Lithospermum erythrorhizon: insights into the phylogenetic relationship among Boraginaceae species and the maternal lineages of purple gromwells.</title>
        <authorList>
            <person name="Okada T."/>
            <person name="Watanabe K."/>
        </authorList>
    </citation>
    <scope>NUCLEOTIDE SEQUENCE [LARGE SCALE GENOMIC DNA]</scope>
</reference>
<feature type="region of interest" description="Disordered" evidence="1">
    <location>
        <begin position="35"/>
        <end position="99"/>
    </location>
</feature>
<sequence>MGKFKESLLKRNPLCLAEVNELAYKYILIKEAEKRDEKGRVKRSMEKTRRRSPEPKRRSALDRIGAPDKGYSKADLPRGSAFSGHQGDPWKKEVKRGEN</sequence>
<accession>A0AAV3NUS8</accession>
<evidence type="ECO:0000313" key="3">
    <source>
        <dbReference type="Proteomes" id="UP001454036"/>
    </source>
</evidence>
<proteinExistence type="predicted"/>